<dbReference type="SUPFAM" id="SSF117018">
    <property type="entry name" value="ATP-dependent DNA ligase DNA-binding domain"/>
    <property type="match status" value="1"/>
</dbReference>
<dbReference type="SUPFAM" id="SSF56091">
    <property type="entry name" value="DNA ligase/mRNA capping enzyme, catalytic domain"/>
    <property type="match status" value="1"/>
</dbReference>
<dbReference type="GO" id="GO:0006310">
    <property type="term" value="P:DNA recombination"/>
    <property type="evidence" value="ECO:0007669"/>
    <property type="project" value="UniProtKB-KW"/>
</dbReference>
<evidence type="ECO:0000256" key="2">
    <source>
        <dbReference type="ARBA" id="ARBA00004123"/>
    </source>
</evidence>
<feature type="domain" description="BRCT" evidence="21">
    <location>
        <begin position="623"/>
        <end position="712"/>
    </location>
</feature>
<dbReference type="InterPro" id="IPR000977">
    <property type="entry name" value="DNA_ligase_ATP-dep"/>
</dbReference>
<evidence type="ECO:0000256" key="9">
    <source>
        <dbReference type="ARBA" id="ARBA00022741"/>
    </source>
</evidence>
<dbReference type="OrthoDB" id="151490at2759"/>
<comment type="catalytic activity">
    <reaction evidence="18">
        <text>ATP + (deoxyribonucleotide)n-3'-hydroxyl + 5'-phospho-(deoxyribonucleotide)m = (deoxyribonucleotide)n+m + AMP + diphosphate.</text>
        <dbReference type="EC" id="6.5.1.1"/>
    </reaction>
</comment>
<feature type="domain" description="BRCT" evidence="21">
    <location>
        <begin position="773"/>
        <end position="869"/>
    </location>
</feature>
<dbReference type="PANTHER" id="PTHR45997">
    <property type="entry name" value="DNA LIGASE 4"/>
    <property type="match status" value="1"/>
</dbReference>
<evidence type="ECO:0000256" key="15">
    <source>
        <dbReference type="ARBA" id="ARBA00023242"/>
    </source>
</evidence>
<dbReference type="PANTHER" id="PTHR45997:SF1">
    <property type="entry name" value="DNA LIGASE 4"/>
    <property type="match status" value="1"/>
</dbReference>
<dbReference type="GO" id="GO:0005958">
    <property type="term" value="C:DNA-dependent protein kinase-DNA ligase 4 complex"/>
    <property type="evidence" value="ECO:0007669"/>
    <property type="project" value="TreeGrafter"/>
</dbReference>
<dbReference type="SUPFAM" id="SSF50249">
    <property type="entry name" value="Nucleic acid-binding proteins"/>
    <property type="match status" value="1"/>
</dbReference>
<dbReference type="PROSITE" id="PS50172">
    <property type="entry name" value="BRCT"/>
    <property type="match status" value="2"/>
</dbReference>
<dbReference type="EMBL" id="OV725077">
    <property type="protein sequence ID" value="CAH1392247.1"/>
    <property type="molecule type" value="Genomic_DNA"/>
</dbReference>
<comment type="similarity">
    <text evidence="3 19">Belongs to the ATP-dependent DNA ligase family.</text>
</comment>
<dbReference type="InterPro" id="IPR012308">
    <property type="entry name" value="DNA_ligase_ATP-dep_N"/>
</dbReference>
<dbReference type="Gene3D" id="1.10.3260.10">
    <property type="entry name" value="DNA ligase, ATP-dependent, N-terminal domain"/>
    <property type="match status" value="1"/>
</dbReference>
<evidence type="ECO:0000256" key="11">
    <source>
        <dbReference type="ARBA" id="ARBA00022840"/>
    </source>
</evidence>
<proteinExistence type="inferred from homology"/>
<evidence type="ECO:0000256" key="16">
    <source>
        <dbReference type="ARBA" id="ARBA00030676"/>
    </source>
</evidence>
<evidence type="ECO:0000256" key="17">
    <source>
        <dbReference type="ARBA" id="ARBA00031942"/>
    </source>
</evidence>
<keyword evidence="9" id="KW-0547">Nucleotide-binding</keyword>
<dbReference type="Pfam" id="PF04675">
    <property type="entry name" value="DNA_ligase_A_N"/>
    <property type="match status" value="1"/>
</dbReference>
<evidence type="ECO:0000256" key="13">
    <source>
        <dbReference type="ARBA" id="ARBA00023172"/>
    </source>
</evidence>
<dbReference type="EC" id="6.5.1.1" evidence="4"/>
<dbReference type="InterPro" id="IPR036420">
    <property type="entry name" value="BRCT_dom_sf"/>
</dbReference>
<dbReference type="InterPro" id="IPR001357">
    <property type="entry name" value="BRCT_dom"/>
</dbReference>
<keyword evidence="7" id="KW-0479">Metal-binding</keyword>
<name>A0A9P0EBU6_NEZVI</name>
<dbReference type="SMART" id="SM00292">
    <property type="entry name" value="BRCT"/>
    <property type="match status" value="2"/>
</dbReference>
<dbReference type="PROSITE" id="PS00333">
    <property type="entry name" value="DNA_LIGASE_A2"/>
    <property type="match status" value="1"/>
</dbReference>
<dbReference type="GO" id="GO:0046872">
    <property type="term" value="F:metal ion binding"/>
    <property type="evidence" value="ECO:0007669"/>
    <property type="project" value="UniProtKB-KW"/>
</dbReference>
<dbReference type="GO" id="GO:0071897">
    <property type="term" value="P:DNA biosynthetic process"/>
    <property type="evidence" value="ECO:0007669"/>
    <property type="project" value="InterPro"/>
</dbReference>
<evidence type="ECO:0000256" key="14">
    <source>
        <dbReference type="ARBA" id="ARBA00023204"/>
    </source>
</evidence>
<evidence type="ECO:0000256" key="1">
    <source>
        <dbReference type="ARBA" id="ARBA00001946"/>
    </source>
</evidence>
<dbReference type="Pfam" id="PF04679">
    <property type="entry name" value="DNA_ligase_A_C"/>
    <property type="match status" value="1"/>
</dbReference>
<evidence type="ECO:0000256" key="19">
    <source>
        <dbReference type="RuleBase" id="RU004196"/>
    </source>
</evidence>
<gene>
    <name evidence="22" type="ORF">NEZAVI_LOCUS3103</name>
</gene>
<evidence type="ECO:0000313" key="23">
    <source>
        <dbReference type="Proteomes" id="UP001152798"/>
    </source>
</evidence>
<dbReference type="CDD" id="cd07903">
    <property type="entry name" value="Adenylation_DNA_ligase_IV"/>
    <property type="match status" value="1"/>
</dbReference>
<dbReference type="GO" id="GO:0003910">
    <property type="term" value="F:DNA ligase (ATP) activity"/>
    <property type="evidence" value="ECO:0007669"/>
    <property type="project" value="UniProtKB-EC"/>
</dbReference>
<evidence type="ECO:0000256" key="8">
    <source>
        <dbReference type="ARBA" id="ARBA00022737"/>
    </source>
</evidence>
<keyword evidence="14" id="KW-0234">DNA repair</keyword>
<dbReference type="Gene3D" id="3.40.50.10190">
    <property type="entry name" value="BRCT domain"/>
    <property type="match status" value="2"/>
</dbReference>
<comment type="cofactor">
    <cofactor evidence="1">
        <name>Mg(2+)</name>
        <dbReference type="ChEBI" id="CHEBI:18420"/>
    </cofactor>
</comment>
<keyword evidence="6" id="KW-0436">Ligase</keyword>
<keyword evidence="8" id="KW-0677">Repeat</keyword>
<dbReference type="InterPro" id="IPR012310">
    <property type="entry name" value="DNA_ligase_ATP-dep_cent"/>
</dbReference>
<dbReference type="InterPro" id="IPR012309">
    <property type="entry name" value="DNA_ligase_ATP-dep_C"/>
</dbReference>
<dbReference type="Pfam" id="PF00533">
    <property type="entry name" value="BRCT"/>
    <property type="match status" value="1"/>
</dbReference>
<dbReference type="InterPro" id="IPR036599">
    <property type="entry name" value="DNA_ligase_N_sf"/>
</dbReference>
<keyword evidence="10" id="KW-0227">DNA damage</keyword>
<keyword evidence="23" id="KW-1185">Reference proteome</keyword>
<dbReference type="InterPro" id="IPR029710">
    <property type="entry name" value="LIG4"/>
</dbReference>
<dbReference type="GO" id="GO:0003677">
    <property type="term" value="F:DNA binding"/>
    <property type="evidence" value="ECO:0007669"/>
    <property type="project" value="InterPro"/>
</dbReference>
<accession>A0A9P0EBU6</accession>
<keyword evidence="15" id="KW-0539">Nucleus</keyword>
<dbReference type="PROSITE" id="PS50160">
    <property type="entry name" value="DNA_LIGASE_A3"/>
    <property type="match status" value="1"/>
</dbReference>
<feature type="domain" description="ATP-dependent DNA ligase family profile" evidence="20">
    <location>
        <begin position="341"/>
        <end position="474"/>
    </location>
</feature>
<dbReference type="Gene3D" id="3.30.470.30">
    <property type="entry name" value="DNA ligase/mRNA capping enzyme"/>
    <property type="match status" value="1"/>
</dbReference>
<dbReference type="Pfam" id="PF01068">
    <property type="entry name" value="DNA_ligase_A_M"/>
    <property type="match status" value="1"/>
</dbReference>
<dbReference type="GO" id="GO:0032807">
    <property type="term" value="C:DNA ligase IV complex"/>
    <property type="evidence" value="ECO:0007669"/>
    <property type="project" value="TreeGrafter"/>
</dbReference>
<organism evidence="22 23">
    <name type="scientific">Nezara viridula</name>
    <name type="common">Southern green stink bug</name>
    <name type="synonym">Cimex viridulus</name>
    <dbReference type="NCBI Taxonomy" id="85310"/>
    <lineage>
        <taxon>Eukaryota</taxon>
        <taxon>Metazoa</taxon>
        <taxon>Ecdysozoa</taxon>
        <taxon>Arthropoda</taxon>
        <taxon>Hexapoda</taxon>
        <taxon>Insecta</taxon>
        <taxon>Pterygota</taxon>
        <taxon>Neoptera</taxon>
        <taxon>Paraneoptera</taxon>
        <taxon>Hemiptera</taxon>
        <taxon>Heteroptera</taxon>
        <taxon>Panheteroptera</taxon>
        <taxon>Pentatomomorpha</taxon>
        <taxon>Pentatomoidea</taxon>
        <taxon>Pentatomidae</taxon>
        <taxon>Pentatominae</taxon>
        <taxon>Nezara</taxon>
    </lineage>
</organism>
<evidence type="ECO:0000256" key="12">
    <source>
        <dbReference type="ARBA" id="ARBA00022842"/>
    </source>
</evidence>
<keyword evidence="11" id="KW-0067">ATP-binding</keyword>
<evidence type="ECO:0000256" key="5">
    <source>
        <dbReference type="ARBA" id="ARBA00022073"/>
    </source>
</evidence>
<evidence type="ECO:0000256" key="7">
    <source>
        <dbReference type="ARBA" id="ARBA00022723"/>
    </source>
</evidence>
<comment type="subcellular location">
    <subcellularLocation>
        <location evidence="2">Nucleus</location>
    </subcellularLocation>
</comment>
<evidence type="ECO:0000256" key="4">
    <source>
        <dbReference type="ARBA" id="ARBA00012727"/>
    </source>
</evidence>
<dbReference type="Proteomes" id="UP001152798">
    <property type="component" value="Chromosome 1"/>
</dbReference>
<evidence type="ECO:0000256" key="3">
    <source>
        <dbReference type="ARBA" id="ARBA00007572"/>
    </source>
</evidence>
<dbReference type="InterPro" id="IPR012340">
    <property type="entry name" value="NA-bd_OB-fold"/>
</dbReference>
<reference evidence="22" key="1">
    <citation type="submission" date="2022-01" db="EMBL/GenBank/DDBJ databases">
        <authorList>
            <person name="King R."/>
        </authorList>
    </citation>
    <scope>NUCLEOTIDE SEQUENCE</scope>
</reference>
<evidence type="ECO:0000259" key="20">
    <source>
        <dbReference type="PROSITE" id="PS50160"/>
    </source>
</evidence>
<dbReference type="AlphaFoldDB" id="A0A9P0EBU6"/>
<evidence type="ECO:0000256" key="6">
    <source>
        <dbReference type="ARBA" id="ARBA00022598"/>
    </source>
</evidence>
<dbReference type="NCBIfam" id="TIGR00574">
    <property type="entry name" value="dnl1"/>
    <property type="match status" value="1"/>
</dbReference>
<dbReference type="InterPro" id="IPR016059">
    <property type="entry name" value="DNA_ligase_ATP-dep_CS"/>
</dbReference>
<sequence length="872" mass="99962">MTEAIKNLNDIPFHHFCKMCEKIKSQKLAKKRAEILQKFIDNVMKTNPVSFFPILRLLLPQLDRERGPYGMKEINLARTYKRILSLPPNGFEAERLMNFSSPSSMTSGFVGDFAEVVCCILRTRCGEGNKMTIGDVNQALDNIANKHKGNDPRGVDDEFTNMVQKMSHDEQKWLIRIIIKEMGIGLGTNRILGLYHPDAAELYILTNSICEVCSKLKDRNVRYHELDIELFRAFRPMLCERGDIHKLSLNSMFYVENKFDGERFQLHYKDRKFKYFSRNGYEYSENYGEDPESGYFTSLIMKQLDSNLISCVLDGEMMGWQRGSHKLISKGKINLDVKKLKVGSSIQPCFCVFDVILYNDEMVTNHPYKERIKILEKIFTPAEGVIMTVERSLINSTGQVFEALNTAIDDCEEGIILKDPDSVYKPNSRKDGWIKIKPDYSEGTVDLDLLIIGGYYGSGRMKGQICHFLLGVAADESDNPTTFMSVARVSSGLSDEERAELNSKLNPHWIKFKSNNPPSFLLLKREKPDVYITPRCSKILQVKSPEVMRTDAYYTGYTLRFVRVEAIREDKLWSDCLSIEEFNKLRMAYSGKLTAGHVVPKTRRKRKLEENQTCSQPRAKVEKTSEIFAGKEICILTGIEEHSKQDLEALVLGNGGSVVPQPTSSTFCVVFGSKNIRVQNVIRAKKHNVTTHDWLLKCVSEGKLIPWNRLNLISCDLKTDLIISEQYDVFGDSYYEPVTKEQMATIFSAMPPVQNCCIEEVKEIDQLIFGKVSPYSIFRNAYAYFDLNNIEVANLKNAELIFKFLSGNVCSEITRLVNYIIVDETHLENLKKLNELCNNSHISCEFVSYKWIINCFKNMELEDHRNYVITID</sequence>
<evidence type="ECO:0000259" key="21">
    <source>
        <dbReference type="PROSITE" id="PS50172"/>
    </source>
</evidence>
<dbReference type="SUPFAM" id="SSF52113">
    <property type="entry name" value="BRCT domain"/>
    <property type="match status" value="2"/>
</dbReference>
<dbReference type="Gene3D" id="2.40.50.140">
    <property type="entry name" value="Nucleic acid-binding proteins"/>
    <property type="match status" value="1"/>
</dbReference>
<evidence type="ECO:0000256" key="10">
    <source>
        <dbReference type="ARBA" id="ARBA00022763"/>
    </source>
</evidence>
<evidence type="ECO:0000313" key="22">
    <source>
        <dbReference type="EMBL" id="CAH1392247.1"/>
    </source>
</evidence>
<dbReference type="GO" id="GO:0005524">
    <property type="term" value="F:ATP binding"/>
    <property type="evidence" value="ECO:0007669"/>
    <property type="project" value="UniProtKB-KW"/>
</dbReference>
<dbReference type="GO" id="GO:0006297">
    <property type="term" value="P:nucleotide-excision repair, DNA gap filling"/>
    <property type="evidence" value="ECO:0007669"/>
    <property type="project" value="TreeGrafter"/>
</dbReference>
<dbReference type="GO" id="GO:0006303">
    <property type="term" value="P:double-strand break repair via nonhomologous end joining"/>
    <property type="evidence" value="ECO:0007669"/>
    <property type="project" value="TreeGrafter"/>
</dbReference>
<keyword evidence="13" id="KW-0233">DNA recombination</keyword>
<evidence type="ECO:0000256" key="18">
    <source>
        <dbReference type="ARBA" id="ARBA00034003"/>
    </source>
</evidence>
<dbReference type="CDD" id="cd07968">
    <property type="entry name" value="OBF_DNA_ligase_IV"/>
    <property type="match status" value="1"/>
</dbReference>
<dbReference type="InterPro" id="IPR044125">
    <property type="entry name" value="Adenylation_DNA_ligase_IV"/>
</dbReference>
<keyword evidence="12" id="KW-0460">Magnesium</keyword>
<protein>
    <recommendedName>
        <fullName evidence="5">DNA ligase 4</fullName>
        <ecNumber evidence="4">6.5.1.1</ecNumber>
    </recommendedName>
    <alternativeName>
        <fullName evidence="17">DNA ligase IV</fullName>
    </alternativeName>
    <alternativeName>
        <fullName evidence="16">Polydeoxyribonucleotide synthase [ATP] 4</fullName>
    </alternativeName>
</protein>